<evidence type="ECO:0000256" key="2">
    <source>
        <dbReference type="ARBA" id="ARBA00022729"/>
    </source>
</evidence>
<dbReference type="Gene3D" id="2.70.98.70">
    <property type="match status" value="1"/>
</dbReference>
<feature type="domain" description="Heparin-sulfate lyase N-terminal" evidence="6">
    <location>
        <begin position="169"/>
        <end position="287"/>
    </location>
</feature>
<evidence type="ECO:0000259" key="5">
    <source>
        <dbReference type="Pfam" id="PF07940"/>
    </source>
</evidence>
<dbReference type="InterPro" id="IPR012480">
    <property type="entry name" value="Hepar_II_III_C"/>
</dbReference>
<dbReference type="InterPro" id="IPR031680">
    <property type="entry name" value="Hepar_II_III_N"/>
</dbReference>
<dbReference type="PANTHER" id="PTHR39210">
    <property type="entry name" value="HEPARIN-SULFATE LYASE"/>
    <property type="match status" value="1"/>
</dbReference>
<evidence type="ECO:0000313" key="7">
    <source>
        <dbReference type="EMBL" id="PKD44646.1"/>
    </source>
</evidence>
<keyword evidence="4" id="KW-0456">Lyase</keyword>
<feature type="domain" description="Heparinase II/III-like C-terminal" evidence="5">
    <location>
        <begin position="308"/>
        <end position="504"/>
    </location>
</feature>
<dbReference type="Pfam" id="PF07940">
    <property type="entry name" value="Hepar_II_III_C"/>
    <property type="match status" value="1"/>
</dbReference>
<dbReference type="Proteomes" id="UP000233398">
    <property type="component" value="Unassembled WGS sequence"/>
</dbReference>
<proteinExistence type="predicted"/>
<comment type="caution">
    <text evidence="7">The sequence shown here is derived from an EMBL/GenBank/DDBJ whole genome shotgun (WGS) entry which is preliminary data.</text>
</comment>
<dbReference type="SUPFAM" id="SSF48230">
    <property type="entry name" value="Chondroitin AC/alginate lyase"/>
    <property type="match status" value="1"/>
</dbReference>
<reference evidence="7 8" key="1">
    <citation type="submission" date="2017-11" db="EMBL/GenBank/DDBJ databases">
        <title>Rhodohalobacter 15182 sp. nov., isolated from a salt lake.</title>
        <authorList>
            <person name="Han S."/>
        </authorList>
    </citation>
    <scope>NUCLEOTIDE SEQUENCE [LARGE SCALE GENOMIC DNA]</scope>
    <source>
        <strain evidence="7 8">15182</strain>
    </source>
</reference>
<keyword evidence="8" id="KW-1185">Reference proteome</keyword>
<keyword evidence="3" id="KW-0574">Periplasm</keyword>
<dbReference type="InterPro" id="IPR008929">
    <property type="entry name" value="Chondroitin_lyas"/>
</dbReference>
<name>A0A2N0VKD1_9BACT</name>
<evidence type="ECO:0000256" key="3">
    <source>
        <dbReference type="ARBA" id="ARBA00022764"/>
    </source>
</evidence>
<organism evidence="7 8">
    <name type="scientific">Rhodohalobacter barkolensis</name>
    <dbReference type="NCBI Taxonomy" id="2053187"/>
    <lineage>
        <taxon>Bacteria</taxon>
        <taxon>Pseudomonadati</taxon>
        <taxon>Balneolota</taxon>
        <taxon>Balneolia</taxon>
        <taxon>Balneolales</taxon>
        <taxon>Balneolaceae</taxon>
        <taxon>Rhodohalobacter</taxon>
    </lineage>
</organism>
<gene>
    <name evidence="7" type="ORF">CWD77_04065</name>
</gene>
<sequence length="524" mass="61446">MLKKLNRYYHTLKHLKPIQIRYQVWYRVRDRFFPVEVPDGLKAPEFQEVKLKPFPKQFEHYLEDGHFSLLHQEHTFNESINWNYSGYGKLWTYHLNYFDYLHQPGMRWETGKELMDDFLADIQNRMDGMEPYPISLRTINWIKFLAVHQRFPQHIVESLHVQYLVLTKKPEYHLLGNHLLENGFSLLFGAVFFQDEKLTQLAKKILSRELNEQILEDGAHFELSPMYHTILLQRALDGYNLLINNNHDLKEMQNLLEQKIQLMVNWLDTMQFRNGDIPMFNDSTHGQALDPKTILDYAKRLGFSPEPIKLTESGYRKFESGDFEMEADVGSVGPSYQPGHAHCDMLSFVLYHKGKPVIVDREISTYEKNSRREEERGTASHNTVMINGEEQSDVWGGFRVGRRAIPEILEDLEGVLSATHTGYEHIGCKHRRKWTIEDGSLQIEDLVDGDVKRAEAWFHFHPEVVVRELDRGTFHIENLILALDGFRSAEIESYEYCLGFNKKTEALRLRVVFGDRLKTVISKG</sequence>
<dbReference type="Pfam" id="PF16889">
    <property type="entry name" value="Hepar_II_III_N"/>
    <property type="match status" value="1"/>
</dbReference>
<dbReference type="EMBL" id="PISP01000001">
    <property type="protein sequence ID" value="PKD44646.1"/>
    <property type="molecule type" value="Genomic_DNA"/>
</dbReference>
<dbReference type="GO" id="GO:0016829">
    <property type="term" value="F:lyase activity"/>
    <property type="evidence" value="ECO:0007669"/>
    <property type="project" value="UniProtKB-KW"/>
</dbReference>
<evidence type="ECO:0000259" key="6">
    <source>
        <dbReference type="Pfam" id="PF16889"/>
    </source>
</evidence>
<dbReference type="AlphaFoldDB" id="A0A2N0VKD1"/>
<comment type="subcellular location">
    <subcellularLocation>
        <location evidence="1">Periplasm</location>
    </subcellularLocation>
</comment>
<dbReference type="PANTHER" id="PTHR39210:SF1">
    <property type="entry name" value="HEPARIN-SULFATE LYASE"/>
    <property type="match status" value="1"/>
</dbReference>
<dbReference type="Gene3D" id="1.50.10.100">
    <property type="entry name" value="Chondroitin AC/alginate lyase"/>
    <property type="match status" value="1"/>
</dbReference>
<protein>
    <submittedName>
        <fullName evidence="7">Uncharacterized protein</fullName>
    </submittedName>
</protein>
<keyword evidence="2" id="KW-0732">Signal</keyword>
<evidence type="ECO:0000256" key="4">
    <source>
        <dbReference type="ARBA" id="ARBA00023239"/>
    </source>
</evidence>
<evidence type="ECO:0000256" key="1">
    <source>
        <dbReference type="ARBA" id="ARBA00004418"/>
    </source>
</evidence>
<accession>A0A2N0VKD1</accession>
<evidence type="ECO:0000313" key="8">
    <source>
        <dbReference type="Proteomes" id="UP000233398"/>
    </source>
</evidence>
<dbReference type="GO" id="GO:0042597">
    <property type="term" value="C:periplasmic space"/>
    <property type="evidence" value="ECO:0007669"/>
    <property type="project" value="UniProtKB-SubCell"/>
</dbReference>